<dbReference type="InterPro" id="IPR036895">
    <property type="entry name" value="Uracil-DNA_glycosylase-like_sf"/>
</dbReference>
<dbReference type="EMBL" id="CP095073">
    <property type="protein sequence ID" value="UOQ46225.1"/>
    <property type="molecule type" value="Genomic_DNA"/>
</dbReference>
<sequence length="164" mass="19363">MGEKITSFNPVIDQNSAVMILGSMPSRESLRKQEYYGNNRNHFWSILFSIFDTEPIESYDSRIAFIKEHHIALWDVLKFCERKGSLDVQIKNGYPNPIDELLREYPNIKALFFNGQKSFQVYTKYFSHLTIPTHRLPSTSPIPGKYNKNRLEKIEQWKILQNYL</sequence>
<keyword evidence="2" id="KW-0326">Glycosidase</keyword>
<dbReference type="Gene3D" id="3.40.470.10">
    <property type="entry name" value="Uracil-DNA glycosylase-like domain"/>
    <property type="match status" value="1"/>
</dbReference>
<evidence type="ECO:0000313" key="3">
    <source>
        <dbReference type="Proteomes" id="UP000831787"/>
    </source>
</evidence>
<dbReference type="GO" id="GO:0033958">
    <property type="term" value="F:DNA-deoxyinosine glycosylase activity"/>
    <property type="evidence" value="ECO:0007669"/>
    <property type="project" value="UniProtKB-EC"/>
</dbReference>
<name>A0ABY4EP40_9BACI</name>
<dbReference type="NCBIfam" id="TIGR04274">
    <property type="entry name" value="hypoxanDNAglyco"/>
    <property type="match status" value="1"/>
</dbReference>
<dbReference type="RefSeq" id="WP_244713308.1">
    <property type="nucleotide sequence ID" value="NZ_CP095073.1"/>
</dbReference>
<dbReference type="InterPro" id="IPR005122">
    <property type="entry name" value="Uracil-DNA_glycosylase-like"/>
</dbReference>
<reference evidence="2 3" key="1">
    <citation type="submission" date="2022-04" db="EMBL/GenBank/DDBJ databases">
        <title>Halobacillus sp. isolated from saltern.</title>
        <authorList>
            <person name="Won M."/>
            <person name="Lee C.-M."/>
            <person name="Woen H.-Y."/>
            <person name="Kwon S.-W."/>
        </authorList>
    </citation>
    <scope>NUCLEOTIDE SEQUENCE [LARGE SCALE GENOMIC DNA]</scope>
    <source>
        <strain evidence="2 3">SSBR10-3</strain>
    </source>
</reference>
<accession>A0ABY4EP40</accession>
<evidence type="ECO:0000259" key="1">
    <source>
        <dbReference type="Pfam" id="PF03167"/>
    </source>
</evidence>
<keyword evidence="2" id="KW-0378">Hydrolase</keyword>
<dbReference type="EC" id="3.2.2.15" evidence="2"/>
<organism evidence="2 3">
    <name type="scientific">Halobacillus salinarum</name>
    <dbReference type="NCBI Taxonomy" id="2932257"/>
    <lineage>
        <taxon>Bacteria</taxon>
        <taxon>Bacillati</taxon>
        <taxon>Bacillota</taxon>
        <taxon>Bacilli</taxon>
        <taxon>Bacillales</taxon>
        <taxon>Bacillaceae</taxon>
        <taxon>Halobacillus</taxon>
    </lineage>
</organism>
<proteinExistence type="predicted"/>
<dbReference type="CDD" id="cd10032">
    <property type="entry name" value="UDG-F6_HDG"/>
    <property type="match status" value="1"/>
</dbReference>
<evidence type="ECO:0000313" key="2">
    <source>
        <dbReference type="EMBL" id="UOQ46225.1"/>
    </source>
</evidence>
<dbReference type="SUPFAM" id="SSF52141">
    <property type="entry name" value="Uracil-DNA glycosylase-like"/>
    <property type="match status" value="1"/>
</dbReference>
<feature type="domain" description="Uracil-DNA glycosylase-like" evidence="1">
    <location>
        <begin position="12"/>
        <end position="157"/>
    </location>
</feature>
<dbReference type="InterPro" id="IPR026353">
    <property type="entry name" value="Hypoxan-DNA_Glyclase"/>
</dbReference>
<gene>
    <name evidence="2" type="ORF">MUN89_10100</name>
</gene>
<keyword evidence="3" id="KW-1185">Reference proteome</keyword>
<dbReference type="Proteomes" id="UP000831787">
    <property type="component" value="Chromosome"/>
</dbReference>
<protein>
    <submittedName>
        <fullName evidence="2">DNA-deoxyinosine glycosylase</fullName>
        <ecNumber evidence="2">3.2.2.15</ecNumber>
    </submittedName>
</protein>
<dbReference type="Pfam" id="PF03167">
    <property type="entry name" value="UDG"/>
    <property type="match status" value="1"/>
</dbReference>